<dbReference type="InterPro" id="IPR004143">
    <property type="entry name" value="BPL_LPL_catalytic"/>
</dbReference>
<proteinExistence type="predicted"/>
<dbReference type="SUPFAM" id="SSF55681">
    <property type="entry name" value="Class II aaRS and biotin synthetases"/>
    <property type="match status" value="1"/>
</dbReference>
<evidence type="ECO:0000313" key="3">
    <source>
        <dbReference type="Proteomes" id="UP000318478"/>
    </source>
</evidence>
<gene>
    <name evidence="2" type="primary">lplA</name>
    <name evidence="2" type="ORF">Pla123a_03670</name>
</gene>
<accession>A0A5C5ZEJ6</accession>
<dbReference type="OrthoDB" id="9788148at2"/>
<dbReference type="Gene3D" id="3.30.930.10">
    <property type="entry name" value="Bira Bifunctional Protein, Domain 2"/>
    <property type="match status" value="1"/>
</dbReference>
<evidence type="ECO:0000259" key="1">
    <source>
        <dbReference type="PROSITE" id="PS51733"/>
    </source>
</evidence>
<protein>
    <submittedName>
        <fullName evidence="2">Putative lipoate-protein ligase A</fullName>
        <ecNumber evidence="2">6.3.1.20</ecNumber>
    </submittedName>
</protein>
<dbReference type="EC" id="6.3.1.20" evidence="2"/>
<sequence>MPVSCQTPPQSGPPLRLRWLEHTFADPAHNLALDHALLEGAQLDAAADGPHHPEVLRVWEPPTPMVVLGRSSRVKDEVNQEACQADRVPVLRRVSGGATILTGRGCLMYTTLLDLTKRPELAAVDRAHQFVLGVLTTSLAEIAPGVRCAGQSDLVVPDGERLLKFSGNSLRVARKWLLYHGTLMHGLPIEDIAKYLKHPPRQPDYRDQREHGEFLTNLDADSDTLIEALRRGFTAIEDLGRYPAALVEQLADEYYRRDDWNLQR</sequence>
<keyword evidence="2" id="KW-0436">Ligase</keyword>
<dbReference type="UniPathway" id="UPA00537">
    <property type="reaction ID" value="UER00595"/>
</dbReference>
<dbReference type="GO" id="GO:0016979">
    <property type="term" value="F:lipoate-protein ligase activity"/>
    <property type="evidence" value="ECO:0007669"/>
    <property type="project" value="UniProtKB-EC"/>
</dbReference>
<dbReference type="InterPro" id="IPR050664">
    <property type="entry name" value="Octanoyltrans_LipM/LipL"/>
</dbReference>
<dbReference type="PANTHER" id="PTHR43679:SF2">
    <property type="entry name" value="OCTANOYL-[GCVH]:PROTEIN N-OCTANOYLTRANSFERASE"/>
    <property type="match status" value="1"/>
</dbReference>
<dbReference type="PANTHER" id="PTHR43679">
    <property type="entry name" value="OCTANOYLTRANSFERASE LIPM-RELATED"/>
    <property type="match status" value="1"/>
</dbReference>
<feature type="domain" description="BPL/LPL catalytic" evidence="1">
    <location>
        <begin position="50"/>
        <end position="241"/>
    </location>
</feature>
<dbReference type="InterPro" id="IPR045864">
    <property type="entry name" value="aa-tRNA-synth_II/BPL/LPL"/>
</dbReference>
<dbReference type="RefSeq" id="WP_146583818.1">
    <property type="nucleotide sequence ID" value="NZ_SJPO01000001.1"/>
</dbReference>
<dbReference type="Pfam" id="PF21948">
    <property type="entry name" value="LplA-B_cat"/>
    <property type="match status" value="1"/>
</dbReference>
<evidence type="ECO:0000313" key="2">
    <source>
        <dbReference type="EMBL" id="TWT85560.1"/>
    </source>
</evidence>
<dbReference type="AlphaFoldDB" id="A0A5C5ZEJ6"/>
<name>A0A5C5ZEJ6_9BACT</name>
<keyword evidence="3" id="KW-1185">Reference proteome</keyword>
<dbReference type="EMBL" id="SJPO01000001">
    <property type="protein sequence ID" value="TWT85560.1"/>
    <property type="molecule type" value="Genomic_DNA"/>
</dbReference>
<dbReference type="Proteomes" id="UP000318478">
    <property type="component" value="Unassembled WGS sequence"/>
</dbReference>
<dbReference type="PROSITE" id="PS51733">
    <property type="entry name" value="BPL_LPL_CATALYTIC"/>
    <property type="match status" value="1"/>
</dbReference>
<reference evidence="2 3" key="1">
    <citation type="submission" date="2019-02" db="EMBL/GenBank/DDBJ databases">
        <title>Deep-cultivation of Planctomycetes and their phenomic and genomic characterization uncovers novel biology.</title>
        <authorList>
            <person name="Wiegand S."/>
            <person name="Jogler M."/>
            <person name="Boedeker C."/>
            <person name="Pinto D."/>
            <person name="Vollmers J."/>
            <person name="Rivas-Marin E."/>
            <person name="Kohn T."/>
            <person name="Peeters S.H."/>
            <person name="Heuer A."/>
            <person name="Rast P."/>
            <person name="Oberbeckmann S."/>
            <person name="Bunk B."/>
            <person name="Jeske O."/>
            <person name="Meyerdierks A."/>
            <person name="Storesund J.E."/>
            <person name="Kallscheuer N."/>
            <person name="Luecker S."/>
            <person name="Lage O.M."/>
            <person name="Pohl T."/>
            <person name="Merkel B.J."/>
            <person name="Hornburger P."/>
            <person name="Mueller R.-W."/>
            <person name="Bruemmer F."/>
            <person name="Labrenz M."/>
            <person name="Spormann A.M."/>
            <person name="Op Den Camp H."/>
            <person name="Overmann J."/>
            <person name="Amann R."/>
            <person name="Jetten M.S.M."/>
            <person name="Mascher T."/>
            <person name="Medema M.H."/>
            <person name="Devos D.P."/>
            <person name="Kaster A.-K."/>
            <person name="Ovreas L."/>
            <person name="Rohde M."/>
            <person name="Galperin M.Y."/>
            <person name="Jogler C."/>
        </authorList>
    </citation>
    <scope>NUCLEOTIDE SEQUENCE [LARGE SCALE GENOMIC DNA]</scope>
    <source>
        <strain evidence="2 3">Pla123a</strain>
    </source>
</reference>
<organism evidence="2 3">
    <name type="scientific">Posidoniimonas polymericola</name>
    <dbReference type="NCBI Taxonomy" id="2528002"/>
    <lineage>
        <taxon>Bacteria</taxon>
        <taxon>Pseudomonadati</taxon>
        <taxon>Planctomycetota</taxon>
        <taxon>Planctomycetia</taxon>
        <taxon>Pirellulales</taxon>
        <taxon>Lacipirellulaceae</taxon>
        <taxon>Posidoniimonas</taxon>
    </lineage>
</organism>
<comment type="caution">
    <text evidence="2">The sequence shown here is derived from an EMBL/GenBank/DDBJ whole genome shotgun (WGS) entry which is preliminary data.</text>
</comment>